<sequence length="78" mass="8477">MSESETILFRASITPKRGRLLVKVVTPLLPKPLYRSYPPEIGEVAAIERAVGHAVALFTALAPAQPVRVTWQAVLGVQ</sequence>
<dbReference type="EMBL" id="JACHGO010000005">
    <property type="protein sequence ID" value="MBB5143929.1"/>
    <property type="molecule type" value="Genomic_DNA"/>
</dbReference>
<name>A0A7W8FEL8_9BACT</name>
<reference evidence="1 2" key="1">
    <citation type="submission" date="2020-08" db="EMBL/GenBank/DDBJ databases">
        <title>Genomic Encyclopedia of Type Strains, Phase IV (KMG-IV): sequencing the most valuable type-strain genomes for metagenomic binning, comparative biology and taxonomic classification.</title>
        <authorList>
            <person name="Goeker M."/>
        </authorList>
    </citation>
    <scope>NUCLEOTIDE SEQUENCE [LARGE SCALE GENOMIC DNA]</scope>
    <source>
        <strain evidence="1 2">DSM 11275</strain>
    </source>
</reference>
<evidence type="ECO:0000313" key="1">
    <source>
        <dbReference type="EMBL" id="MBB5143929.1"/>
    </source>
</evidence>
<accession>A0A7W8FEL8</accession>
<comment type="caution">
    <text evidence="1">The sequence shown here is derived from an EMBL/GenBank/DDBJ whole genome shotgun (WGS) entry which is preliminary data.</text>
</comment>
<dbReference type="AlphaFoldDB" id="A0A7W8FEL8"/>
<organism evidence="1 2">
    <name type="scientific">Desulfovibrio intestinalis</name>
    <dbReference type="NCBI Taxonomy" id="58621"/>
    <lineage>
        <taxon>Bacteria</taxon>
        <taxon>Pseudomonadati</taxon>
        <taxon>Thermodesulfobacteriota</taxon>
        <taxon>Desulfovibrionia</taxon>
        <taxon>Desulfovibrionales</taxon>
        <taxon>Desulfovibrionaceae</taxon>
        <taxon>Desulfovibrio</taxon>
    </lineage>
</organism>
<protein>
    <submittedName>
        <fullName evidence="1">Uncharacterized protein</fullName>
    </submittedName>
</protein>
<keyword evidence="2" id="KW-1185">Reference proteome</keyword>
<proteinExistence type="predicted"/>
<dbReference type="Proteomes" id="UP000539075">
    <property type="component" value="Unassembled WGS sequence"/>
</dbReference>
<evidence type="ECO:0000313" key="2">
    <source>
        <dbReference type="Proteomes" id="UP000539075"/>
    </source>
</evidence>
<gene>
    <name evidence="1" type="ORF">HNQ38_002029</name>
</gene>